<dbReference type="GO" id="GO:0000785">
    <property type="term" value="C:chromatin"/>
    <property type="evidence" value="ECO:0007669"/>
    <property type="project" value="TreeGrafter"/>
</dbReference>
<dbReference type="GO" id="GO:0003755">
    <property type="term" value="F:peptidyl-prolyl cis-trans isomerase activity"/>
    <property type="evidence" value="ECO:0007669"/>
    <property type="project" value="UniProtKB-KW"/>
</dbReference>
<dbReference type="RefSeq" id="XP_005828751.1">
    <property type="nucleotide sequence ID" value="XM_005828694.1"/>
</dbReference>
<dbReference type="STRING" id="905079.L1IZX4"/>
<dbReference type="EMBL" id="JH993021">
    <property type="protein sequence ID" value="EKX41771.1"/>
    <property type="molecule type" value="Genomic_DNA"/>
</dbReference>
<comment type="catalytic activity">
    <reaction evidence="1 5">
        <text>[protein]-peptidylproline (omega=180) = [protein]-peptidylproline (omega=0)</text>
        <dbReference type="Rhea" id="RHEA:16237"/>
        <dbReference type="Rhea" id="RHEA-COMP:10747"/>
        <dbReference type="Rhea" id="RHEA-COMP:10748"/>
        <dbReference type="ChEBI" id="CHEBI:83833"/>
        <dbReference type="ChEBI" id="CHEBI:83834"/>
        <dbReference type="EC" id="5.2.1.8"/>
    </reaction>
</comment>
<dbReference type="KEGG" id="gtt:GUITHDRAFT_74475"/>
<keyword evidence="4 5" id="KW-0413">Isomerase</keyword>
<dbReference type="Pfam" id="PF00254">
    <property type="entry name" value="FKBP_C"/>
    <property type="match status" value="1"/>
</dbReference>
<dbReference type="HOGENOM" id="CLU_013615_12_0_1"/>
<dbReference type="InterPro" id="IPR046357">
    <property type="entry name" value="PPIase_dom_sf"/>
</dbReference>
<dbReference type="PaxDb" id="55529-EKX41771"/>
<dbReference type="GO" id="GO:0005730">
    <property type="term" value="C:nucleolus"/>
    <property type="evidence" value="ECO:0007669"/>
    <property type="project" value="TreeGrafter"/>
</dbReference>
<dbReference type="Gene3D" id="3.10.50.40">
    <property type="match status" value="1"/>
</dbReference>
<evidence type="ECO:0000313" key="9">
    <source>
        <dbReference type="Proteomes" id="UP000011087"/>
    </source>
</evidence>
<evidence type="ECO:0000259" key="6">
    <source>
        <dbReference type="PROSITE" id="PS50059"/>
    </source>
</evidence>
<evidence type="ECO:0000313" key="7">
    <source>
        <dbReference type="EMBL" id="EKX41771.1"/>
    </source>
</evidence>
<proteinExistence type="predicted"/>
<keyword evidence="9" id="KW-1185">Reference proteome</keyword>
<feature type="domain" description="PPIase FKBP-type" evidence="6">
    <location>
        <begin position="17"/>
        <end position="101"/>
    </location>
</feature>
<dbReference type="EC" id="5.2.1.8" evidence="2 5"/>
<evidence type="ECO:0000256" key="5">
    <source>
        <dbReference type="PROSITE-ProRule" id="PRU00277"/>
    </source>
</evidence>
<protein>
    <recommendedName>
        <fullName evidence="2 5">peptidylprolyl isomerase</fullName>
        <ecNumber evidence="2 5">5.2.1.8</ecNumber>
    </recommendedName>
</protein>
<reference evidence="8" key="3">
    <citation type="submission" date="2015-06" db="UniProtKB">
        <authorList>
            <consortium name="EnsemblProtists"/>
        </authorList>
    </citation>
    <scope>IDENTIFICATION</scope>
</reference>
<accession>L1IZX4</accession>
<dbReference type="AlphaFoldDB" id="L1IZX4"/>
<evidence type="ECO:0000256" key="2">
    <source>
        <dbReference type="ARBA" id="ARBA00013194"/>
    </source>
</evidence>
<reference evidence="7 9" key="1">
    <citation type="journal article" date="2012" name="Nature">
        <title>Algal genomes reveal evolutionary mosaicism and the fate of nucleomorphs.</title>
        <authorList>
            <consortium name="DOE Joint Genome Institute"/>
            <person name="Curtis B.A."/>
            <person name="Tanifuji G."/>
            <person name="Burki F."/>
            <person name="Gruber A."/>
            <person name="Irimia M."/>
            <person name="Maruyama S."/>
            <person name="Arias M.C."/>
            <person name="Ball S.G."/>
            <person name="Gile G.H."/>
            <person name="Hirakawa Y."/>
            <person name="Hopkins J.F."/>
            <person name="Kuo A."/>
            <person name="Rensing S.A."/>
            <person name="Schmutz J."/>
            <person name="Symeonidi A."/>
            <person name="Elias M."/>
            <person name="Eveleigh R.J."/>
            <person name="Herman E.K."/>
            <person name="Klute M.J."/>
            <person name="Nakayama T."/>
            <person name="Obornik M."/>
            <person name="Reyes-Prieto A."/>
            <person name="Armbrust E.V."/>
            <person name="Aves S.J."/>
            <person name="Beiko R.G."/>
            <person name="Coutinho P."/>
            <person name="Dacks J.B."/>
            <person name="Durnford D.G."/>
            <person name="Fast N.M."/>
            <person name="Green B.R."/>
            <person name="Grisdale C.J."/>
            <person name="Hempel F."/>
            <person name="Henrissat B."/>
            <person name="Hoppner M.P."/>
            <person name="Ishida K."/>
            <person name="Kim E."/>
            <person name="Koreny L."/>
            <person name="Kroth P.G."/>
            <person name="Liu Y."/>
            <person name="Malik S.B."/>
            <person name="Maier U.G."/>
            <person name="McRose D."/>
            <person name="Mock T."/>
            <person name="Neilson J.A."/>
            <person name="Onodera N.T."/>
            <person name="Poole A.M."/>
            <person name="Pritham E.J."/>
            <person name="Richards T.A."/>
            <person name="Rocap G."/>
            <person name="Roy S.W."/>
            <person name="Sarai C."/>
            <person name="Schaack S."/>
            <person name="Shirato S."/>
            <person name="Slamovits C.H."/>
            <person name="Spencer D.F."/>
            <person name="Suzuki S."/>
            <person name="Worden A.Z."/>
            <person name="Zauner S."/>
            <person name="Barry K."/>
            <person name="Bell C."/>
            <person name="Bharti A.K."/>
            <person name="Crow J.A."/>
            <person name="Grimwood J."/>
            <person name="Kramer R."/>
            <person name="Lindquist E."/>
            <person name="Lucas S."/>
            <person name="Salamov A."/>
            <person name="McFadden G.I."/>
            <person name="Lane C.E."/>
            <person name="Keeling P.J."/>
            <person name="Gray M.W."/>
            <person name="Grigoriev I.V."/>
            <person name="Archibald J.M."/>
        </authorList>
    </citation>
    <scope>NUCLEOTIDE SEQUENCE</scope>
    <source>
        <strain evidence="7 9">CCMP2712</strain>
    </source>
</reference>
<dbReference type="OMA" id="DINTPHY"/>
<reference evidence="9" key="2">
    <citation type="submission" date="2012-11" db="EMBL/GenBank/DDBJ databases">
        <authorList>
            <person name="Kuo A."/>
            <person name="Curtis B.A."/>
            <person name="Tanifuji G."/>
            <person name="Burki F."/>
            <person name="Gruber A."/>
            <person name="Irimia M."/>
            <person name="Maruyama S."/>
            <person name="Arias M.C."/>
            <person name="Ball S.G."/>
            <person name="Gile G.H."/>
            <person name="Hirakawa Y."/>
            <person name="Hopkins J.F."/>
            <person name="Rensing S.A."/>
            <person name="Schmutz J."/>
            <person name="Symeonidi A."/>
            <person name="Elias M."/>
            <person name="Eveleigh R.J."/>
            <person name="Herman E.K."/>
            <person name="Klute M.J."/>
            <person name="Nakayama T."/>
            <person name="Obornik M."/>
            <person name="Reyes-Prieto A."/>
            <person name="Armbrust E.V."/>
            <person name="Aves S.J."/>
            <person name="Beiko R.G."/>
            <person name="Coutinho P."/>
            <person name="Dacks J.B."/>
            <person name="Durnford D.G."/>
            <person name="Fast N.M."/>
            <person name="Green B.R."/>
            <person name="Grisdale C."/>
            <person name="Hempe F."/>
            <person name="Henrissat B."/>
            <person name="Hoppner M.P."/>
            <person name="Ishida K.-I."/>
            <person name="Kim E."/>
            <person name="Koreny L."/>
            <person name="Kroth P.G."/>
            <person name="Liu Y."/>
            <person name="Malik S.-B."/>
            <person name="Maier U.G."/>
            <person name="McRose D."/>
            <person name="Mock T."/>
            <person name="Neilson J.A."/>
            <person name="Onodera N.T."/>
            <person name="Poole A.M."/>
            <person name="Pritham E.J."/>
            <person name="Richards T.A."/>
            <person name="Rocap G."/>
            <person name="Roy S.W."/>
            <person name="Sarai C."/>
            <person name="Schaack S."/>
            <person name="Shirato S."/>
            <person name="Slamovits C.H."/>
            <person name="Spencer D.F."/>
            <person name="Suzuki S."/>
            <person name="Worden A.Z."/>
            <person name="Zauner S."/>
            <person name="Barry K."/>
            <person name="Bell C."/>
            <person name="Bharti A.K."/>
            <person name="Crow J.A."/>
            <person name="Grimwood J."/>
            <person name="Kramer R."/>
            <person name="Lindquist E."/>
            <person name="Lucas S."/>
            <person name="Salamov A."/>
            <person name="McFadden G.I."/>
            <person name="Lane C.E."/>
            <person name="Keeling P.J."/>
            <person name="Gray M.W."/>
            <person name="Grigoriev I.V."/>
            <person name="Archibald J.M."/>
        </authorList>
    </citation>
    <scope>NUCLEOTIDE SEQUENCE</scope>
    <source>
        <strain evidence="9">CCMP2712</strain>
    </source>
</reference>
<evidence type="ECO:0000313" key="8">
    <source>
        <dbReference type="EnsemblProtists" id="EKX41771"/>
    </source>
</evidence>
<dbReference type="PANTHER" id="PTHR43811">
    <property type="entry name" value="FKBP-TYPE PEPTIDYL-PROLYL CIS-TRANS ISOMERASE FKPA"/>
    <property type="match status" value="1"/>
</dbReference>
<evidence type="ECO:0000256" key="4">
    <source>
        <dbReference type="ARBA" id="ARBA00023235"/>
    </source>
</evidence>
<dbReference type="PANTHER" id="PTHR43811:SF19">
    <property type="entry name" value="39 KDA FK506-BINDING NUCLEAR PROTEIN"/>
    <property type="match status" value="1"/>
</dbReference>
<dbReference type="InterPro" id="IPR001179">
    <property type="entry name" value="PPIase_FKBP_dom"/>
</dbReference>
<dbReference type="eggNOG" id="KOG0549">
    <property type="taxonomic scope" value="Eukaryota"/>
</dbReference>
<dbReference type="GeneID" id="17298377"/>
<evidence type="ECO:0000256" key="3">
    <source>
        <dbReference type="ARBA" id="ARBA00023110"/>
    </source>
</evidence>
<keyword evidence="3 5" id="KW-0697">Rotamase</keyword>
<evidence type="ECO:0000256" key="1">
    <source>
        <dbReference type="ARBA" id="ARBA00000971"/>
    </source>
</evidence>
<sequence>MVVEDMKVGEGKTAESQDTVTMKYVGRLEDGTQFDASSRFKFTIDAGEVIKGWDRGVKGMKKGGKRKLTIPPKLGYGKRGSPPEIPPNSTLIFEVELLSIS</sequence>
<dbReference type="FunFam" id="3.10.50.40:FF:000006">
    <property type="entry name" value="Peptidyl-prolyl cis-trans isomerase"/>
    <property type="match status" value="1"/>
</dbReference>
<organism evidence="7">
    <name type="scientific">Guillardia theta (strain CCMP2712)</name>
    <name type="common">Cryptophyte</name>
    <dbReference type="NCBI Taxonomy" id="905079"/>
    <lineage>
        <taxon>Eukaryota</taxon>
        <taxon>Cryptophyceae</taxon>
        <taxon>Pyrenomonadales</taxon>
        <taxon>Geminigeraceae</taxon>
        <taxon>Guillardia</taxon>
    </lineage>
</organism>
<dbReference type="EnsemblProtists" id="EKX41771">
    <property type="protein sequence ID" value="EKX41771"/>
    <property type="gene ID" value="GUITHDRAFT_74475"/>
</dbReference>
<gene>
    <name evidence="7" type="ORF">GUITHDRAFT_74475</name>
</gene>
<dbReference type="SUPFAM" id="SSF54534">
    <property type="entry name" value="FKBP-like"/>
    <property type="match status" value="1"/>
</dbReference>
<dbReference type="Proteomes" id="UP000011087">
    <property type="component" value="Unassembled WGS sequence"/>
</dbReference>
<dbReference type="OrthoDB" id="1902587at2759"/>
<dbReference type="PROSITE" id="PS50059">
    <property type="entry name" value="FKBP_PPIASE"/>
    <property type="match status" value="1"/>
</dbReference>
<name>L1IZX4_GUITC</name>